<dbReference type="InterPro" id="IPR005128">
    <property type="entry name" value="Acetolactate_a_deCO2ase"/>
</dbReference>
<dbReference type="Gene3D" id="3.30.1330.80">
    <property type="entry name" value="Hypothetical protein, similar to alpha- acetolactate decarboxylase, domain 2"/>
    <property type="match status" value="2"/>
</dbReference>
<reference evidence="11 12" key="1">
    <citation type="submission" date="2016-10" db="EMBL/GenBank/DDBJ databases">
        <title>Complete Genome Sequence of Peptococcaceae strain DCMF.</title>
        <authorList>
            <person name="Edwards R.J."/>
            <person name="Holland S.I."/>
            <person name="Deshpande N.P."/>
            <person name="Wong Y.K."/>
            <person name="Ertan H."/>
            <person name="Manefield M."/>
            <person name="Russell T.L."/>
            <person name="Lee M.J."/>
        </authorList>
    </citation>
    <scope>NUCLEOTIDE SEQUENCE [LARGE SCALE GENOMIC DNA]</scope>
    <source>
        <strain evidence="11 12">DCMF</strain>
    </source>
</reference>
<dbReference type="RefSeq" id="WP_148137227.1">
    <property type="nucleotide sequence ID" value="NZ_CP017634.1"/>
</dbReference>
<proteinExistence type="inferred from homology"/>
<feature type="signal peptide" evidence="10">
    <location>
        <begin position="1"/>
        <end position="20"/>
    </location>
</feature>
<dbReference type="CDD" id="cd17299">
    <property type="entry name" value="acetolactate_decarboxylase"/>
    <property type="match status" value="1"/>
</dbReference>
<comment type="catalytic activity">
    <reaction evidence="1 9">
        <text>(2S)-2-acetolactate + H(+) = (R)-acetoin + CO2</text>
        <dbReference type="Rhea" id="RHEA:21580"/>
        <dbReference type="ChEBI" id="CHEBI:15378"/>
        <dbReference type="ChEBI" id="CHEBI:15686"/>
        <dbReference type="ChEBI" id="CHEBI:16526"/>
        <dbReference type="ChEBI" id="CHEBI:58476"/>
        <dbReference type="EC" id="4.1.1.5"/>
    </reaction>
</comment>
<evidence type="ECO:0000256" key="3">
    <source>
        <dbReference type="ARBA" id="ARBA00007106"/>
    </source>
</evidence>
<evidence type="ECO:0000256" key="8">
    <source>
        <dbReference type="ARBA" id="ARBA00023239"/>
    </source>
</evidence>
<dbReference type="Pfam" id="PF03306">
    <property type="entry name" value="AAL_decarboxy"/>
    <property type="match status" value="1"/>
</dbReference>
<keyword evidence="6 9" id="KW-0210">Decarboxylase</keyword>
<evidence type="ECO:0000313" key="12">
    <source>
        <dbReference type="Proteomes" id="UP000323521"/>
    </source>
</evidence>
<dbReference type="NCBIfam" id="TIGR01252">
    <property type="entry name" value="acetolac_decarb"/>
    <property type="match status" value="1"/>
</dbReference>
<evidence type="ECO:0000256" key="5">
    <source>
        <dbReference type="ARBA" id="ARBA00020164"/>
    </source>
</evidence>
<accession>A0A3G1KZA4</accession>
<evidence type="ECO:0000256" key="7">
    <source>
        <dbReference type="ARBA" id="ARBA00023061"/>
    </source>
</evidence>
<evidence type="ECO:0000256" key="9">
    <source>
        <dbReference type="PIRNR" id="PIRNR001332"/>
    </source>
</evidence>
<keyword evidence="12" id="KW-1185">Reference proteome</keyword>
<gene>
    <name evidence="11" type="ORF">DCMF_26570</name>
</gene>
<dbReference type="PANTHER" id="PTHR35524">
    <property type="entry name" value="ALPHA-ACETOLACTATE DECARBOXYLASE"/>
    <property type="match status" value="1"/>
</dbReference>
<dbReference type="PANTHER" id="PTHR35524:SF1">
    <property type="entry name" value="ALPHA-ACETOLACTATE DECARBOXYLASE"/>
    <property type="match status" value="1"/>
</dbReference>
<dbReference type="GO" id="GO:0045151">
    <property type="term" value="P:acetoin biosynthetic process"/>
    <property type="evidence" value="ECO:0007669"/>
    <property type="project" value="UniProtKB-UniRule"/>
</dbReference>
<evidence type="ECO:0000313" key="11">
    <source>
        <dbReference type="EMBL" id="ATW27842.1"/>
    </source>
</evidence>
<protein>
    <recommendedName>
        <fullName evidence="5 9">Alpha-acetolactate decarboxylase</fullName>
        <ecNumber evidence="4 9">4.1.1.5</ecNumber>
    </recommendedName>
</protein>
<name>A0A3G1KZA4_FORW1</name>
<dbReference type="AlphaFoldDB" id="A0A3G1KZA4"/>
<dbReference type="PROSITE" id="PS51257">
    <property type="entry name" value="PROKAR_LIPOPROTEIN"/>
    <property type="match status" value="1"/>
</dbReference>
<organism evidence="11 12">
    <name type="scientific">Formimonas warabiya</name>
    <dbReference type="NCBI Taxonomy" id="1761012"/>
    <lineage>
        <taxon>Bacteria</taxon>
        <taxon>Bacillati</taxon>
        <taxon>Bacillota</taxon>
        <taxon>Clostridia</taxon>
        <taxon>Eubacteriales</taxon>
        <taxon>Peptococcaceae</taxon>
        <taxon>Candidatus Formimonas</taxon>
    </lineage>
</organism>
<evidence type="ECO:0000256" key="4">
    <source>
        <dbReference type="ARBA" id="ARBA00013204"/>
    </source>
</evidence>
<dbReference type="UniPathway" id="UPA00626">
    <property type="reaction ID" value="UER00678"/>
</dbReference>
<evidence type="ECO:0000256" key="1">
    <source>
        <dbReference type="ARBA" id="ARBA00001784"/>
    </source>
</evidence>
<evidence type="ECO:0000256" key="2">
    <source>
        <dbReference type="ARBA" id="ARBA00005170"/>
    </source>
</evidence>
<dbReference type="SUPFAM" id="SSF117856">
    <property type="entry name" value="AF0104/ALDC/Ptd012-like"/>
    <property type="match status" value="1"/>
</dbReference>
<keyword evidence="10" id="KW-0732">Signal</keyword>
<dbReference type="Proteomes" id="UP000323521">
    <property type="component" value="Chromosome"/>
</dbReference>
<comment type="similarity">
    <text evidence="3 9">Belongs to the alpha-acetolactate decarboxylase family.</text>
</comment>
<keyword evidence="7 9" id="KW-0005">Acetoin biosynthesis</keyword>
<evidence type="ECO:0000256" key="6">
    <source>
        <dbReference type="ARBA" id="ARBA00022793"/>
    </source>
</evidence>
<dbReference type="EMBL" id="CP017634">
    <property type="protein sequence ID" value="ATW27842.1"/>
    <property type="molecule type" value="Genomic_DNA"/>
</dbReference>
<comment type="pathway">
    <text evidence="2 9">Polyol metabolism; (R,R)-butane-2,3-diol biosynthesis; (R,R)-butane-2,3-diol from pyruvate: step 2/3.</text>
</comment>
<dbReference type="PIRSF" id="PIRSF001332">
    <property type="entry name" value="Acetolac_decarb"/>
    <property type="match status" value="1"/>
</dbReference>
<sequence length="269" mass="29473">MKKPSFYMLLFFLVFCGALAGCAASSTSSSGSDAGSDDVLYQVSTLNALMQGVYDGEITFDQLTKEGDLGIGTFDGLDGEGIVLDGKVYQVRADGKAVQADGSGKTPFAVVTDFEADEQVQLSNINDLSQLQTELDKLLPNPNMFYAFKVEGTFKYVKTRSVPKQNKPYPPLAEVTKTQPTFEFHDVKGTLVGFWCPSFARDVNLPGYHLHFLTADREAGGHLLECSMEEGTVSVDTTTGFHMILPQNEHFAQVDLGHTQEEEIEKVEQ</sequence>
<evidence type="ECO:0000256" key="10">
    <source>
        <dbReference type="SAM" id="SignalP"/>
    </source>
</evidence>
<dbReference type="GO" id="GO:0047605">
    <property type="term" value="F:acetolactate decarboxylase activity"/>
    <property type="evidence" value="ECO:0007669"/>
    <property type="project" value="UniProtKB-UniRule"/>
</dbReference>
<feature type="chain" id="PRO_5038379710" description="Alpha-acetolactate decarboxylase" evidence="10">
    <location>
        <begin position="21"/>
        <end position="269"/>
    </location>
</feature>
<keyword evidence="8 9" id="KW-0456">Lyase</keyword>
<dbReference type="OrthoDB" id="8612680at2"/>
<dbReference type="EC" id="4.1.1.5" evidence="4 9"/>
<dbReference type="KEGG" id="fwa:DCMF_26570"/>